<comment type="caution">
    <text evidence="3">The sequence shown here is derived from an EMBL/GenBank/DDBJ whole genome shotgun (WGS) entry which is preliminary data.</text>
</comment>
<keyword evidence="1" id="KW-0812">Transmembrane</keyword>
<gene>
    <name evidence="3" type="ORF">OK345_12560</name>
</gene>
<dbReference type="RefSeq" id="WP_265128319.1">
    <property type="nucleotide sequence ID" value="NZ_JAPCHY010000010.1"/>
</dbReference>
<keyword evidence="1" id="KW-1133">Transmembrane helix</keyword>
<dbReference type="Pfam" id="PF07811">
    <property type="entry name" value="TadE"/>
    <property type="match status" value="1"/>
</dbReference>
<dbReference type="InterPro" id="IPR012495">
    <property type="entry name" value="TadE-like_dom"/>
</dbReference>
<protein>
    <submittedName>
        <fullName evidence="3">Pilus assembly protein</fullName>
    </submittedName>
</protein>
<reference evidence="3 4" key="1">
    <citation type="submission" date="2022-10" db="EMBL/GenBank/DDBJ databases">
        <title>Xanthomonas sp. H13-6.</title>
        <authorList>
            <person name="Liu X."/>
            <person name="Deng Z."/>
            <person name="Jiang Y."/>
            <person name="Yu T."/>
            <person name="Ai J."/>
        </authorList>
    </citation>
    <scope>NUCLEOTIDE SEQUENCE [LARGE SCALE GENOMIC DNA]</scope>
    <source>
        <strain evidence="3 4">H13-6</strain>
    </source>
</reference>
<dbReference type="Proteomes" id="UP001209922">
    <property type="component" value="Unassembled WGS sequence"/>
</dbReference>
<proteinExistence type="predicted"/>
<evidence type="ECO:0000256" key="1">
    <source>
        <dbReference type="SAM" id="Phobius"/>
    </source>
</evidence>
<dbReference type="EMBL" id="JAPCHY010000010">
    <property type="protein sequence ID" value="MCW4473335.1"/>
    <property type="molecule type" value="Genomic_DNA"/>
</dbReference>
<evidence type="ECO:0000313" key="3">
    <source>
        <dbReference type="EMBL" id="MCW4473335.1"/>
    </source>
</evidence>
<sequence>MTSPASAHGSPRLQRGQSMVEMVVLCLVLVPLFLLIPILGKYIHVRQLAQQTARAAAWEATVSPDYAVPTVAQVRPQLIARHFGAADAPISSRPPTASDERLDAPLLNTFSNQPLLQRSDVQLGNYRNEAAPGMMGWLNSLTGLLPGPFPPNERGLVTSQLDLSLRDLRLADGSAATFLEPFDTLGLRMSATSTVLADPWNAAGSGLTGNSPRSVKSQVRSLVPTSHGEQASRVLDGVSFLPLFGVLGDLEVGHVEPDVVPMDKLKPYAKSP</sequence>
<feature type="transmembrane region" description="Helical" evidence="1">
    <location>
        <begin position="20"/>
        <end position="40"/>
    </location>
</feature>
<accession>A0ABT3JY07</accession>
<keyword evidence="1" id="KW-0472">Membrane</keyword>
<name>A0ABT3JY07_9XANT</name>
<organism evidence="3 4">
    <name type="scientific">Xanthomonas chitinilytica</name>
    <dbReference type="NCBI Taxonomy" id="2989819"/>
    <lineage>
        <taxon>Bacteria</taxon>
        <taxon>Pseudomonadati</taxon>
        <taxon>Pseudomonadota</taxon>
        <taxon>Gammaproteobacteria</taxon>
        <taxon>Lysobacterales</taxon>
        <taxon>Lysobacteraceae</taxon>
        <taxon>Xanthomonas</taxon>
    </lineage>
</organism>
<evidence type="ECO:0000259" key="2">
    <source>
        <dbReference type="Pfam" id="PF07811"/>
    </source>
</evidence>
<evidence type="ECO:0000313" key="4">
    <source>
        <dbReference type="Proteomes" id="UP001209922"/>
    </source>
</evidence>
<keyword evidence="4" id="KW-1185">Reference proteome</keyword>
<feature type="domain" description="TadE-like" evidence="2">
    <location>
        <begin position="16"/>
        <end position="57"/>
    </location>
</feature>